<feature type="domain" description="RRM" evidence="6">
    <location>
        <begin position="50"/>
        <end position="120"/>
    </location>
</feature>
<evidence type="ECO:0000259" key="7">
    <source>
        <dbReference type="PROSITE" id="PS50918"/>
    </source>
</evidence>
<accession>A0A1X7SX17</accession>
<dbReference type="PROSITE" id="PS50102">
    <property type="entry name" value="RRM"/>
    <property type="match status" value="2"/>
</dbReference>
<evidence type="ECO:0000313" key="9">
    <source>
        <dbReference type="EnsemblMetazoa" id="Aqu2.1.06700_001"/>
    </source>
</evidence>
<dbReference type="Pfam" id="PF02825">
    <property type="entry name" value="WWE"/>
    <property type="match status" value="1"/>
</dbReference>
<dbReference type="Pfam" id="PF13893">
    <property type="entry name" value="RRM_5"/>
    <property type="match status" value="1"/>
</dbReference>
<evidence type="ECO:0000256" key="4">
    <source>
        <dbReference type="PROSITE-ProRule" id="PRU00176"/>
    </source>
</evidence>
<evidence type="ECO:0000256" key="5">
    <source>
        <dbReference type="RuleBase" id="RU362114"/>
    </source>
</evidence>
<evidence type="ECO:0000256" key="2">
    <source>
        <dbReference type="ARBA" id="ARBA00023242"/>
    </source>
</evidence>
<dbReference type="PANTHER" id="PTHR45740:SF2">
    <property type="entry name" value="POLY [ADP-RIBOSE] POLYMERASE"/>
    <property type="match status" value="1"/>
</dbReference>
<dbReference type="GO" id="GO:0003723">
    <property type="term" value="F:RNA binding"/>
    <property type="evidence" value="ECO:0007669"/>
    <property type="project" value="UniProtKB-UniRule"/>
</dbReference>
<feature type="domain" description="WWE" evidence="7">
    <location>
        <begin position="458"/>
        <end position="549"/>
    </location>
</feature>
<dbReference type="Gene3D" id="3.30.720.50">
    <property type="match status" value="1"/>
</dbReference>
<name>A0A1X7SX17_AMPQE</name>
<dbReference type="GO" id="GO:0005634">
    <property type="term" value="C:nucleus"/>
    <property type="evidence" value="ECO:0007669"/>
    <property type="project" value="UniProtKB-SubCell"/>
</dbReference>
<dbReference type="InParanoid" id="A0A1X7SX17"/>
<dbReference type="GO" id="GO:0003950">
    <property type="term" value="F:NAD+ poly-ADP-ribosyltransferase activity"/>
    <property type="evidence" value="ECO:0007669"/>
    <property type="project" value="UniProtKB-UniRule"/>
</dbReference>
<dbReference type="InterPro" id="IPR012677">
    <property type="entry name" value="Nucleotide-bd_a/b_plait_sf"/>
</dbReference>
<keyword evidence="4" id="KW-0694">RNA-binding</keyword>
<evidence type="ECO:0000259" key="6">
    <source>
        <dbReference type="PROSITE" id="PS50102"/>
    </source>
</evidence>
<evidence type="ECO:0000259" key="8">
    <source>
        <dbReference type="PROSITE" id="PS51059"/>
    </source>
</evidence>
<dbReference type="GO" id="GO:1990404">
    <property type="term" value="F:NAD+-protein mono-ADP-ribosyltransferase activity"/>
    <property type="evidence" value="ECO:0007669"/>
    <property type="project" value="TreeGrafter"/>
</dbReference>
<dbReference type="PROSITE" id="PS51059">
    <property type="entry name" value="PARP_CATALYTIC"/>
    <property type="match status" value="1"/>
</dbReference>
<protein>
    <recommendedName>
        <fullName evidence="5">Poly [ADP-ribose] polymerase</fullName>
        <shortName evidence="5">PARP</shortName>
        <ecNumber evidence="5">2.4.2.-</ecNumber>
    </recommendedName>
</protein>
<dbReference type="PROSITE" id="PS50918">
    <property type="entry name" value="WWE"/>
    <property type="match status" value="1"/>
</dbReference>
<dbReference type="InterPro" id="IPR012317">
    <property type="entry name" value="Poly(ADP-ribose)pol_cat_dom"/>
</dbReference>
<dbReference type="Gene3D" id="3.30.70.330">
    <property type="match status" value="2"/>
</dbReference>
<dbReference type="EnsemblMetazoa" id="Aqu2.1.06700_001">
    <property type="protein sequence ID" value="Aqu2.1.06700_001"/>
    <property type="gene ID" value="Aqu2.1.06700"/>
</dbReference>
<dbReference type="CDD" id="cd00590">
    <property type="entry name" value="RRM_SF"/>
    <property type="match status" value="1"/>
</dbReference>
<dbReference type="InterPro" id="IPR004170">
    <property type="entry name" value="WWE_dom"/>
</dbReference>
<evidence type="ECO:0000256" key="3">
    <source>
        <dbReference type="ARBA" id="ARBA00024347"/>
    </source>
</evidence>
<comment type="similarity">
    <text evidence="3">Belongs to the ARTD/PARP family.</text>
</comment>
<dbReference type="OrthoDB" id="79941at2759"/>
<dbReference type="SUPFAM" id="SSF54928">
    <property type="entry name" value="RNA-binding domain, RBD"/>
    <property type="match status" value="2"/>
</dbReference>
<dbReference type="InterPro" id="IPR037197">
    <property type="entry name" value="WWE_dom_sf"/>
</dbReference>
<reference evidence="9" key="1">
    <citation type="submission" date="2017-05" db="UniProtKB">
        <authorList>
            <consortium name="EnsemblMetazoa"/>
        </authorList>
    </citation>
    <scope>IDENTIFICATION</scope>
</reference>
<feature type="domain" description="RRM" evidence="6">
    <location>
        <begin position="239"/>
        <end position="312"/>
    </location>
</feature>
<dbReference type="Gene3D" id="3.90.228.10">
    <property type="match status" value="1"/>
</dbReference>
<dbReference type="InterPro" id="IPR035979">
    <property type="entry name" value="RBD_domain_sf"/>
</dbReference>
<dbReference type="InterPro" id="IPR051712">
    <property type="entry name" value="ARTD-AVP"/>
</dbReference>
<dbReference type="eggNOG" id="ENOG502S6U3">
    <property type="taxonomic scope" value="Eukaryota"/>
</dbReference>
<comment type="subcellular location">
    <subcellularLocation>
        <location evidence="1">Nucleus</location>
    </subcellularLocation>
</comment>
<dbReference type="InterPro" id="IPR000504">
    <property type="entry name" value="RRM_dom"/>
</dbReference>
<keyword evidence="5" id="KW-0328">Glycosyltransferase</keyword>
<feature type="domain" description="PARP catalytic" evidence="8">
    <location>
        <begin position="651"/>
        <end position="798"/>
    </location>
</feature>
<proteinExistence type="inferred from homology"/>
<sequence length="798" mass="88962">SNESYALINYETESSADRAVRHTNGKRVFGRVVRVVCKWKDNNTPIEEQYTLKVTKLSSHVTREEMEHVCCSYSDYQSLKVNEGYAYVNFSSLEGAERAMEFLKNVKFDGQCPDVKLQDRNSQQSNFQSLTCSDSRPNIPPIPPRFTPHLLLLFFLHLLSLGLPNDCRQGESDLRDYFPLCPITPVHLPPRPIPPVHLPPPPLPPFHLPPPASIHSSLPNASVPSFPEHSSLQGKSPTVKVTLGSGRITGEALEGYFSQFGKVLQTPVIISGNPDYAYVNFESSEEAKAACIPNKVELNGVQMSIKISNKSATSSTSVEKGSKLVTYEDDPLVNPITINCKFPELEGQLSNVSAKPSKDGRGILISGDKDKVEMAENIVRLHMQLLQNQIITESMNLHCKFIPLLQHPQVFQDIEQQNSVEFNVMLPNGSTKITKSIVALSSTIASAMCGFYPLTIESISDYLSSSEAGSVSWKFWDDNQQFKSMSPTDSAEIEKLYQQFLHRPPNLISHQLPCSSFNSLGLGKWKYSYDFDSMIQTNTITQTKRKIKRIPALDSLSLCLSCRGLQDSVKTSITSLHEKLEGMVIKKTFGSCSTDIAEPIIELARSFCVKVDSSLDSIVISGGSDYLAKVFLVLAQKQMSIQSSSLLTSSFPPEWEPQTENIELKFVPLSSSEAAKVVSAFRKTMNANVFKIERIQNKFLYTKYGLCKKRMHQKNNGQVNEKWLFHGSSRVPPETIYKSEHGFDFRHGNQGMWGRGAYFAVNASYSGGSYAFNSPQGRQIFLAFVLTGDSIAMQSISR</sequence>
<dbReference type="Pfam" id="PF00076">
    <property type="entry name" value="RRM_1"/>
    <property type="match status" value="1"/>
</dbReference>
<dbReference type="SUPFAM" id="SSF56399">
    <property type="entry name" value="ADP-ribosylation"/>
    <property type="match status" value="1"/>
</dbReference>
<organism evidence="9">
    <name type="scientific">Amphimedon queenslandica</name>
    <name type="common">Sponge</name>
    <dbReference type="NCBI Taxonomy" id="400682"/>
    <lineage>
        <taxon>Eukaryota</taxon>
        <taxon>Metazoa</taxon>
        <taxon>Porifera</taxon>
        <taxon>Demospongiae</taxon>
        <taxon>Heteroscleromorpha</taxon>
        <taxon>Haplosclerida</taxon>
        <taxon>Niphatidae</taxon>
        <taxon>Amphimedon</taxon>
    </lineage>
</organism>
<dbReference type="AlphaFoldDB" id="A0A1X7SX17"/>
<evidence type="ECO:0000256" key="1">
    <source>
        <dbReference type="ARBA" id="ARBA00004123"/>
    </source>
</evidence>
<dbReference type="SUPFAM" id="SSF117839">
    <property type="entry name" value="WWE domain"/>
    <property type="match status" value="1"/>
</dbReference>
<keyword evidence="5" id="KW-0808">Transferase</keyword>
<keyword evidence="5" id="KW-0520">NAD</keyword>
<dbReference type="Pfam" id="PF00644">
    <property type="entry name" value="PARP"/>
    <property type="match status" value="1"/>
</dbReference>
<dbReference type="EC" id="2.4.2.-" evidence="5"/>
<dbReference type="SMART" id="SM00360">
    <property type="entry name" value="RRM"/>
    <property type="match status" value="2"/>
</dbReference>
<keyword evidence="2" id="KW-0539">Nucleus</keyword>
<dbReference type="PANTHER" id="PTHR45740">
    <property type="entry name" value="POLY [ADP-RIBOSE] POLYMERASE"/>
    <property type="match status" value="1"/>
</dbReference>